<organism evidence="1 2">
    <name type="scientific">Aminobacter carboxidus</name>
    <dbReference type="NCBI Taxonomy" id="376165"/>
    <lineage>
        <taxon>Bacteria</taxon>
        <taxon>Pseudomonadati</taxon>
        <taxon>Pseudomonadota</taxon>
        <taxon>Alphaproteobacteria</taxon>
        <taxon>Hyphomicrobiales</taxon>
        <taxon>Phyllobacteriaceae</taxon>
        <taxon>Aminobacter</taxon>
    </lineage>
</organism>
<gene>
    <name evidence="1" type="ORF">IHE39_29240</name>
</gene>
<name>A0ABR9GXH3_9HYPH</name>
<dbReference type="RefSeq" id="WP_192568986.1">
    <property type="nucleotide sequence ID" value="NZ_JACZEP010000020.1"/>
</dbReference>
<evidence type="ECO:0008006" key="3">
    <source>
        <dbReference type="Google" id="ProtNLM"/>
    </source>
</evidence>
<comment type="caution">
    <text evidence="1">The sequence shown here is derived from an EMBL/GenBank/DDBJ whole genome shotgun (WGS) entry which is preliminary data.</text>
</comment>
<evidence type="ECO:0000313" key="2">
    <source>
        <dbReference type="Proteomes" id="UP000598227"/>
    </source>
</evidence>
<reference evidence="1 2" key="1">
    <citation type="submission" date="2020-09" db="EMBL/GenBank/DDBJ databases">
        <title>Draft Genome Sequence of Aminobacter carboxidus type strain DSM 1086, a soil Gram-negative carboxydobacterium.</title>
        <authorList>
            <person name="Turrini P."/>
            <person name="Tescari M."/>
            <person name="Artuso I."/>
            <person name="Lugli G.A."/>
            <person name="Frangipani E."/>
            <person name="Ventura M."/>
            <person name="Visca P."/>
        </authorList>
    </citation>
    <scope>NUCLEOTIDE SEQUENCE [LARGE SCALE GENOMIC DNA]</scope>
    <source>
        <strain evidence="1 2">DSM 1086</strain>
    </source>
</reference>
<dbReference type="Proteomes" id="UP000598227">
    <property type="component" value="Unassembled WGS sequence"/>
</dbReference>
<evidence type="ECO:0000313" key="1">
    <source>
        <dbReference type="EMBL" id="MBE1208382.1"/>
    </source>
</evidence>
<sequence length="294" mass="32730">MIELLQSELAEIAAVRIAVSESNFNSWFDKSGIKARFKKACMQQQRLRCCYCRKFKDTTNNNEWDLEHVLCEQWYPQFFATPGNLAVACKQCNIAKNQADVLLPQPRPDPRLEELPIESHRYSIPHPWIDDWDAFLSHVNYQVYRSDSEKGLALIKLCKLNKIAVEEGGLNYDTVAAAVKTEFFELVDNAIDPPPLDAEVLERVARLTDNLQELQVDARLRALGRTLATLARGAAKRTAEQAVIEAGRIACNEGLAEVSASVTNLVQAQPEPIDAYPLAAPPAQGASILPEPSS</sequence>
<protein>
    <recommendedName>
        <fullName evidence="3">HNH endonuclease</fullName>
    </recommendedName>
</protein>
<proteinExistence type="predicted"/>
<accession>A0ABR9GXH3</accession>
<dbReference type="Gene3D" id="1.10.30.50">
    <property type="match status" value="1"/>
</dbReference>
<keyword evidence="2" id="KW-1185">Reference proteome</keyword>
<dbReference type="EMBL" id="JACZEP010000020">
    <property type="protein sequence ID" value="MBE1208382.1"/>
    <property type="molecule type" value="Genomic_DNA"/>
</dbReference>